<dbReference type="RefSeq" id="WP_214536510.1">
    <property type="nucleotide sequence ID" value="NZ_JAHFVK010000002.1"/>
</dbReference>
<accession>A0ABS5W574</accession>
<dbReference type="Proteomes" id="UP000811255">
    <property type="component" value="Unassembled WGS sequence"/>
</dbReference>
<keyword evidence="2" id="KW-1133">Transmembrane helix</keyword>
<dbReference type="SUPFAM" id="SSF141371">
    <property type="entry name" value="PilZ domain-like"/>
    <property type="match status" value="1"/>
</dbReference>
<name>A0ABS5W574_9SPHN</name>
<keyword evidence="2" id="KW-0812">Transmembrane</keyword>
<evidence type="ECO:0000313" key="4">
    <source>
        <dbReference type="Proteomes" id="UP000811255"/>
    </source>
</evidence>
<dbReference type="EMBL" id="JAHFVK010000002">
    <property type="protein sequence ID" value="MBT2134903.1"/>
    <property type="molecule type" value="Genomic_DNA"/>
</dbReference>
<feature type="transmembrane region" description="Helical" evidence="2">
    <location>
        <begin position="162"/>
        <end position="181"/>
    </location>
</feature>
<dbReference type="Gene3D" id="2.40.10.220">
    <property type="entry name" value="predicted glycosyltransferase like domains"/>
    <property type="match status" value="1"/>
</dbReference>
<comment type="caution">
    <text evidence="3">The sequence shown here is derived from an EMBL/GenBank/DDBJ whole genome shotgun (WGS) entry which is preliminary data.</text>
</comment>
<protein>
    <recommendedName>
        <fullName evidence="5">PilZ domain-containing protein</fullName>
    </recommendedName>
</protein>
<keyword evidence="2" id="KW-0472">Membrane</keyword>
<proteinExistence type="predicted"/>
<feature type="region of interest" description="Disordered" evidence="1">
    <location>
        <begin position="126"/>
        <end position="146"/>
    </location>
</feature>
<evidence type="ECO:0000313" key="3">
    <source>
        <dbReference type="EMBL" id="MBT2134903.1"/>
    </source>
</evidence>
<evidence type="ECO:0000256" key="2">
    <source>
        <dbReference type="SAM" id="Phobius"/>
    </source>
</evidence>
<sequence length="182" mass="20067">MASTALGLDFLPRRAHSRLRLGIPAQFITVNGSSNITLLDLSQSGARLQLSGPERAKDGVLKWMGFEVYGAKVWQSGTTIGVQFDKPISPNWVLATRNWRPSDRETKIEARSFARDWAKGAGDKSLDPLFNRASGRSPHTRPSLDMQRLRQSTKSRWGQSSLAFILGSSVIGIVVGICSCYF</sequence>
<evidence type="ECO:0000256" key="1">
    <source>
        <dbReference type="SAM" id="MobiDB-lite"/>
    </source>
</evidence>
<reference evidence="3 4" key="1">
    <citation type="submission" date="2021-05" db="EMBL/GenBank/DDBJ databases">
        <title>Croceibacterium sp. LX-88 genome sequence.</title>
        <authorList>
            <person name="Luo X."/>
        </authorList>
    </citation>
    <scope>NUCLEOTIDE SEQUENCE [LARGE SCALE GENOMIC DNA]</scope>
    <source>
        <strain evidence="3 4">LX-88</strain>
    </source>
</reference>
<gene>
    <name evidence="3" type="ORF">KK137_11215</name>
</gene>
<keyword evidence="4" id="KW-1185">Reference proteome</keyword>
<evidence type="ECO:0008006" key="5">
    <source>
        <dbReference type="Google" id="ProtNLM"/>
    </source>
</evidence>
<organism evidence="3 4">
    <name type="scientific">Croceibacterium selenioxidans</name>
    <dbReference type="NCBI Taxonomy" id="2838833"/>
    <lineage>
        <taxon>Bacteria</taxon>
        <taxon>Pseudomonadati</taxon>
        <taxon>Pseudomonadota</taxon>
        <taxon>Alphaproteobacteria</taxon>
        <taxon>Sphingomonadales</taxon>
        <taxon>Erythrobacteraceae</taxon>
        <taxon>Croceibacterium</taxon>
    </lineage>
</organism>